<feature type="chain" id="PRO_5016664369" description="YtkA-like domain-containing protein" evidence="1">
    <location>
        <begin position="27"/>
        <end position="132"/>
    </location>
</feature>
<keyword evidence="4" id="KW-1185">Reference proteome</keyword>
<reference evidence="4" key="1">
    <citation type="submission" date="2018-08" db="EMBL/GenBank/DDBJ databases">
        <authorList>
            <person name="Im W.T."/>
        </authorList>
    </citation>
    <scope>NUCLEOTIDE SEQUENCE [LARGE SCALE GENOMIC DNA]</scope>
    <source>
        <strain evidence="4">LA-28</strain>
    </source>
</reference>
<evidence type="ECO:0000313" key="3">
    <source>
        <dbReference type="EMBL" id="RFC65842.1"/>
    </source>
</evidence>
<dbReference type="Pfam" id="PF13115">
    <property type="entry name" value="YtkA"/>
    <property type="match status" value="1"/>
</dbReference>
<gene>
    <name evidence="3" type="ORF">DY251_16155</name>
</gene>
<evidence type="ECO:0000256" key="1">
    <source>
        <dbReference type="SAM" id="SignalP"/>
    </source>
</evidence>
<organism evidence="3 4">
    <name type="scientific">Mesorhizobium denitrificans</name>
    <dbReference type="NCBI Taxonomy" id="2294114"/>
    <lineage>
        <taxon>Bacteria</taxon>
        <taxon>Pseudomonadati</taxon>
        <taxon>Pseudomonadota</taxon>
        <taxon>Alphaproteobacteria</taxon>
        <taxon>Hyphomicrobiales</taxon>
        <taxon>Phyllobacteriaceae</taxon>
        <taxon>Mesorhizobium</taxon>
    </lineage>
</organism>
<dbReference type="InterPro" id="IPR032693">
    <property type="entry name" value="YtkA-like_dom"/>
</dbReference>
<dbReference type="Proteomes" id="UP000262379">
    <property type="component" value="Unassembled WGS sequence"/>
</dbReference>
<feature type="signal peptide" evidence="1">
    <location>
        <begin position="1"/>
        <end position="26"/>
    </location>
</feature>
<sequence>MKSKLVLRAAMLALASVIVSSHAAVAAPEDYEFQLVDNEVKQGEAVVAVRLVDKRTGAPVGDAVVFTTRMDMAPDGMETMTTPVEAMPSEEAGVYRFKTDLPMAGGWRFSIAAKVQGETEAVESRLEFKAVQ</sequence>
<dbReference type="AlphaFoldDB" id="A0A371X9F3"/>
<comment type="caution">
    <text evidence="3">The sequence shown here is derived from an EMBL/GenBank/DDBJ whole genome shotgun (WGS) entry which is preliminary data.</text>
</comment>
<protein>
    <recommendedName>
        <fullName evidence="2">YtkA-like domain-containing protein</fullName>
    </recommendedName>
</protein>
<dbReference type="RefSeq" id="WP_116624950.1">
    <property type="nucleotide sequence ID" value="NZ_QURN01000013.1"/>
</dbReference>
<proteinExistence type="predicted"/>
<dbReference type="EMBL" id="QURN01000013">
    <property type="protein sequence ID" value="RFC65842.1"/>
    <property type="molecule type" value="Genomic_DNA"/>
</dbReference>
<accession>A0A371X9F3</accession>
<feature type="domain" description="YtkA-like" evidence="2">
    <location>
        <begin position="27"/>
        <end position="111"/>
    </location>
</feature>
<evidence type="ECO:0000259" key="2">
    <source>
        <dbReference type="Pfam" id="PF13115"/>
    </source>
</evidence>
<keyword evidence="1" id="KW-0732">Signal</keyword>
<name>A0A371X9F3_9HYPH</name>
<evidence type="ECO:0000313" key="4">
    <source>
        <dbReference type="Proteomes" id="UP000262379"/>
    </source>
</evidence>